<dbReference type="AlphaFoldDB" id="A0A0S4LJA7"/>
<evidence type="ECO:0000256" key="5">
    <source>
        <dbReference type="ARBA" id="ARBA00023237"/>
    </source>
</evidence>
<accession>A0A0S4LJA7</accession>
<keyword evidence="3" id="KW-0812">Transmembrane</keyword>
<keyword evidence="6" id="KW-0732">Signal</keyword>
<keyword evidence="5" id="KW-0998">Cell outer membrane</keyword>
<evidence type="ECO:0000256" key="1">
    <source>
        <dbReference type="ARBA" id="ARBA00004442"/>
    </source>
</evidence>
<keyword evidence="2" id="KW-1134">Transmembrane beta strand</keyword>
<feature type="signal peptide" evidence="6">
    <location>
        <begin position="1"/>
        <end position="18"/>
    </location>
</feature>
<proteinExistence type="predicted"/>
<dbReference type="PANTHER" id="PTHR30026:SF21">
    <property type="entry name" value="SLR1270 PROTEIN"/>
    <property type="match status" value="1"/>
</dbReference>
<keyword evidence="8" id="KW-1185">Reference proteome</keyword>
<comment type="subcellular location">
    <subcellularLocation>
        <location evidence="1">Cell outer membrane</location>
    </subcellularLocation>
</comment>
<dbReference type="GO" id="GO:0009279">
    <property type="term" value="C:cell outer membrane"/>
    <property type="evidence" value="ECO:0007669"/>
    <property type="project" value="UniProtKB-SubCell"/>
</dbReference>
<reference evidence="8" key="1">
    <citation type="submission" date="2015-10" db="EMBL/GenBank/DDBJ databases">
        <authorList>
            <person name="Luecker S."/>
            <person name="Luecker S."/>
        </authorList>
    </citation>
    <scope>NUCLEOTIDE SEQUENCE [LARGE SCALE GENOMIC DNA]</scope>
</reference>
<dbReference type="Gene3D" id="1.20.1600.10">
    <property type="entry name" value="Outer membrane efflux proteins (OEP)"/>
    <property type="match status" value="1"/>
</dbReference>
<dbReference type="GO" id="GO:0015562">
    <property type="term" value="F:efflux transmembrane transporter activity"/>
    <property type="evidence" value="ECO:0007669"/>
    <property type="project" value="InterPro"/>
</dbReference>
<evidence type="ECO:0000256" key="4">
    <source>
        <dbReference type="ARBA" id="ARBA00023136"/>
    </source>
</evidence>
<dbReference type="InterPro" id="IPR051906">
    <property type="entry name" value="TolC-like"/>
</dbReference>
<name>A0A0S4LJA7_9BACT</name>
<dbReference type="RefSeq" id="WP_175304602.1">
    <property type="nucleotide sequence ID" value="NZ_CZPZ01000023.1"/>
</dbReference>
<evidence type="ECO:0000256" key="6">
    <source>
        <dbReference type="SAM" id="SignalP"/>
    </source>
</evidence>
<dbReference type="EMBL" id="CZPZ01000023">
    <property type="protein sequence ID" value="CUS37327.1"/>
    <property type="molecule type" value="Genomic_DNA"/>
</dbReference>
<dbReference type="STRING" id="1742973.COMA2_30216"/>
<dbReference type="Proteomes" id="UP000198736">
    <property type="component" value="Unassembled WGS sequence"/>
</dbReference>
<protein>
    <submittedName>
        <fullName evidence="7">Putative Outer membrane efflux protein</fullName>
    </submittedName>
</protein>
<gene>
    <name evidence="7" type="ORF">COMA2_30216</name>
</gene>
<dbReference type="SUPFAM" id="SSF56954">
    <property type="entry name" value="Outer membrane efflux proteins (OEP)"/>
    <property type="match status" value="1"/>
</dbReference>
<evidence type="ECO:0000313" key="8">
    <source>
        <dbReference type="Proteomes" id="UP000198736"/>
    </source>
</evidence>
<evidence type="ECO:0000256" key="2">
    <source>
        <dbReference type="ARBA" id="ARBA00022452"/>
    </source>
</evidence>
<evidence type="ECO:0000313" key="7">
    <source>
        <dbReference type="EMBL" id="CUS37327.1"/>
    </source>
</evidence>
<feature type="chain" id="PRO_5006624035" evidence="6">
    <location>
        <begin position="19"/>
        <end position="538"/>
    </location>
</feature>
<dbReference type="PANTHER" id="PTHR30026">
    <property type="entry name" value="OUTER MEMBRANE PROTEIN TOLC"/>
    <property type="match status" value="1"/>
</dbReference>
<dbReference type="GO" id="GO:0015288">
    <property type="term" value="F:porin activity"/>
    <property type="evidence" value="ECO:0007669"/>
    <property type="project" value="TreeGrafter"/>
</dbReference>
<sequence>MIALVLALVTLLPMTALAEPIQDSSSLKAQSTRTAPLTIGEVLARIELTHPLLQATGAERTKARAKILKALGAWEPQFKNNVEAQRYETWNLTTAPTPGLNFSPCESDRSTATRPCNGIQPQVLTGGYNDTKLDVGHPWGFRVQAGLRNGFGDRSNQIIAVIPDMQAFYRQQQIILSGSFQLLRGLMINEEYAAYQQAELSGPQAEIKVAQKRQDLYLAGAVQYWDWQIAVKQAEVVRRALAVAEDRLVQVEGLAKGGRVSPLDVVEVNQEVQKRRAAAIAAQRKVEYEQYKLSLFLWEKNEPVTPRPEWAPEFQGETPLPTEDEVTAYKVEAKEDRPEVRDLYIEAKMNNVDLKLAKNKLLPSLSLEGGPTPGAVDWIVGIGYRTGVHFEMPLFQREGRGKVMAAEVVQQQLALKQQYTEQQVSLDVDNWLSAIVRARDRVTAATEALRLAKTLEEGERTRFNMGATTVLFVNLRERNVVESAYQLYRAQADYAVARGGMLWARGLLSKPWPTESVTKYGDPLTAAGAYGFQGPGRD</sequence>
<organism evidence="7 8">
    <name type="scientific">Candidatus Nitrospira nitrificans</name>
    <dbReference type="NCBI Taxonomy" id="1742973"/>
    <lineage>
        <taxon>Bacteria</taxon>
        <taxon>Pseudomonadati</taxon>
        <taxon>Nitrospirota</taxon>
        <taxon>Nitrospiria</taxon>
        <taxon>Nitrospirales</taxon>
        <taxon>Nitrospiraceae</taxon>
        <taxon>Nitrospira</taxon>
    </lineage>
</organism>
<keyword evidence="4" id="KW-0472">Membrane</keyword>
<evidence type="ECO:0000256" key="3">
    <source>
        <dbReference type="ARBA" id="ARBA00022692"/>
    </source>
</evidence>
<dbReference type="GO" id="GO:1990281">
    <property type="term" value="C:efflux pump complex"/>
    <property type="evidence" value="ECO:0007669"/>
    <property type="project" value="TreeGrafter"/>
</dbReference>